<dbReference type="EMBL" id="RSAS01000068">
    <property type="protein sequence ID" value="RRR77342.1"/>
    <property type="molecule type" value="Genomic_DNA"/>
</dbReference>
<evidence type="ECO:0000313" key="5">
    <source>
        <dbReference type="Proteomes" id="UP000280307"/>
    </source>
</evidence>
<dbReference type="SUPFAM" id="SSF51735">
    <property type="entry name" value="NAD(P)-binding Rossmann-fold domains"/>
    <property type="match status" value="1"/>
</dbReference>
<dbReference type="InterPro" id="IPR020904">
    <property type="entry name" value="Sc_DH/Rdtase_CS"/>
</dbReference>
<proteinExistence type="inferred from homology"/>
<dbReference type="PROSITE" id="PS00061">
    <property type="entry name" value="ADH_SHORT"/>
    <property type="match status" value="1"/>
</dbReference>
<comment type="similarity">
    <text evidence="1 3">Belongs to the short-chain dehydrogenases/reductases (SDR) family.</text>
</comment>
<organism evidence="4 5">
    <name type="scientific">Candidatus Viridilinea halotolerans</name>
    <dbReference type="NCBI Taxonomy" id="2491704"/>
    <lineage>
        <taxon>Bacteria</taxon>
        <taxon>Bacillati</taxon>
        <taxon>Chloroflexota</taxon>
        <taxon>Chloroflexia</taxon>
        <taxon>Chloroflexales</taxon>
        <taxon>Chloroflexineae</taxon>
        <taxon>Oscillochloridaceae</taxon>
        <taxon>Candidatus Viridilinea</taxon>
    </lineage>
</organism>
<dbReference type="PANTHER" id="PTHR24321:SF8">
    <property type="entry name" value="ESTRADIOL 17-BETA-DEHYDROGENASE 8-RELATED"/>
    <property type="match status" value="1"/>
</dbReference>
<evidence type="ECO:0000256" key="2">
    <source>
        <dbReference type="ARBA" id="ARBA00023002"/>
    </source>
</evidence>
<evidence type="ECO:0000313" key="4">
    <source>
        <dbReference type="EMBL" id="RRR77342.1"/>
    </source>
</evidence>
<sequence length="236" mass="24564">MQNRIALITGGTGALGSAVVHTFLQAGAKVVVPYRREGELATLRSRLGLAHDAPLSGAILDLTNEQAVQTYYATVAAQHGGIDILVNIAGGFAGGQAVHETAWELWQEQLDLNLKTAVLSCAAAIPHMIARGGGSIVNVSSRTATQAGAKLAAYATSKRALLQLTEALAAELRDHAITVNSILPSVIDTPANRGAMPQADYSAWVSPEAIAQVMLFLVGPDARVISGAHLPVYGRA</sequence>
<keyword evidence="2" id="KW-0560">Oxidoreductase</keyword>
<dbReference type="InterPro" id="IPR002347">
    <property type="entry name" value="SDR_fam"/>
</dbReference>
<accession>A0A426UAD9</accession>
<dbReference type="AlphaFoldDB" id="A0A426UAD9"/>
<dbReference type="Gene3D" id="3.40.50.720">
    <property type="entry name" value="NAD(P)-binding Rossmann-like Domain"/>
    <property type="match status" value="1"/>
</dbReference>
<name>A0A426UAD9_9CHLR</name>
<gene>
    <name evidence="4" type="ORF">EI684_01610</name>
</gene>
<dbReference type="GO" id="GO:0016491">
    <property type="term" value="F:oxidoreductase activity"/>
    <property type="evidence" value="ECO:0007669"/>
    <property type="project" value="UniProtKB-KW"/>
</dbReference>
<comment type="caution">
    <text evidence="4">The sequence shown here is derived from an EMBL/GenBank/DDBJ whole genome shotgun (WGS) entry which is preliminary data.</text>
</comment>
<evidence type="ECO:0000256" key="1">
    <source>
        <dbReference type="ARBA" id="ARBA00006484"/>
    </source>
</evidence>
<protein>
    <submittedName>
        <fullName evidence="4">SDR family oxidoreductase</fullName>
    </submittedName>
</protein>
<dbReference type="Proteomes" id="UP000280307">
    <property type="component" value="Unassembled WGS sequence"/>
</dbReference>
<evidence type="ECO:0000256" key="3">
    <source>
        <dbReference type="RuleBase" id="RU000363"/>
    </source>
</evidence>
<dbReference type="FunFam" id="3.40.50.720:FF:000084">
    <property type="entry name" value="Short-chain dehydrogenase reductase"/>
    <property type="match status" value="1"/>
</dbReference>
<dbReference type="InterPro" id="IPR036291">
    <property type="entry name" value="NAD(P)-bd_dom_sf"/>
</dbReference>
<reference evidence="4 5" key="1">
    <citation type="submission" date="2018-12" db="EMBL/GenBank/DDBJ databases">
        <title>Genome Sequence of Candidatus Viridilinea halotolerans isolated from saline sulfide-rich spring.</title>
        <authorList>
            <person name="Grouzdev D.S."/>
            <person name="Burganskaya E.I."/>
            <person name="Krutkina M.S."/>
            <person name="Sukhacheva M.V."/>
            <person name="Gorlenko V.M."/>
        </authorList>
    </citation>
    <scope>NUCLEOTIDE SEQUENCE [LARGE SCALE GENOMIC DNA]</scope>
    <source>
        <strain evidence="4">Chok-6</strain>
    </source>
</reference>
<dbReference type="PANTHER" id="PTHR24321">
    <property type="entry name" value="DEHYDROGENASES, SHORT CHAIN"/>
    <property type="match status" value="1"/>
</dbReference>
<dbReference type="PRINTS" id="PR00080">
    <property type="entry name" value="SDRFAMILY"/>
</dbReference>
<dbReference type="Pfam" id="PF00106">
    <property type="entry name" value="adh_short"/>
    <property type="match status" value="1"/>
</dbReference>
<dbReference type="PRINTS" id="PR00081">
    <property type="entry name" value="GDHRDH"/>
</dbReference>